<keyword evidence="6 11" id="KW-0418">Kinase</keyword>
<comment type="subcellular location">
    <subcellularLocation>
        <location evidence="2">Membrane</location>
    </subcellularLocation>
</comment>
<keyword evidence="7" id="KW-0902">Two-component regulatory system</keyword>
<dbReference type="CDD" id="cd00075">
    <property type="entry name" value="HATPase"/>
    <property type="match status" value="1"/>
</dbReference>
<keyword evidence="8" id="KW-1133">Transmembrane helix</keyword>
<dbReference type="GO" id="GO:0000155">
    <property type="term" value="F:phosphorelay sensor kinase activity"/>
    <property type="evidence" value="ECO:0007669"/>
    <property type="project" value="InterPro"/>
</dbReference>
<evidence type="ECO:0000256" key="5">
    <source>
        <dbReference type="ARBA" id="ARBA00022679"/>
    </source>
</evidence>
<evidence type="ECO:0000259" key="10">
    <source>
        <dbReference type="PROSITE" id="PS50885"/>
    </source>
</evidence>
<dbReference type="Gene3D" id="6.10.340.10">
    <property type="match status" value="1"/>
</dbReference>
<dbReference type="SMART" id="SM00304">
    <property type="entry name" value="HAMP"/>
    <property type="match status" value="1"/>
</dbReference>
<evidence type="ECO:0000256" key="1">
    <source>
        <dbReference type="ARBA" id="ARBA00000085"/>
    </source>
</evidence>
<dbReference type="PANTHER" id="PTHR45453">
    <property type="entry name" value="PHOSPHATE REGULON SENSOR PROTEIN PHOR"/>
    <property type="match status" value="1"/>
</dbReference>
<evidence type="ECO:0000256" key="2">
    <source>
        <dbReference type="ARBA" id="ARBA00004370"/>
    </source>
</evidence>
<dbReference type="SUPFAM" id="SSF47384">
    <property type="entry name" value="Homodimeric domain of signal transducing histidine kinase"/>
    <property type="match status" value="1"/>
</dbReference>
<dbReference type="InterPro" id="IPR005467">
    <property type="entry name" value="His_kinase_dom"/>
</dbReference>
<dbReference type="PANTHER" id="PTHR45453:SF1">
    <property type="entry name" value="PHOSPHATE REGULON SENSOR PROTEIN PHOR"/>
    <property type="match status" value="1"/>
</dbReference>
<dbReference type="Proteomes" id="UP000184020">
    <property type="component" value="Unassembled WGS sequence"/>
</dbReference>
<dbReference type="SMART" id="SM00387">
    <property type="entry name" value="HATPase_c"/>
    <property type="match status" value="1"/>
</dbReference>
<dbReference type="SUPFAM" id="SSF55874">
    <property type="entry name" value="ATPase domain of HSP90 chaperone/DNA topoisomerase II/histidine kinase"/>
    <property type="match status" value="1"/>
</dbReference>
<evidence type="ECO:0000256" key="7">
    <source>
        <dbReference type="ARBA" id="ARBA00023012"/>
    </source>
</evidence>
<dbReference type="CDD" id="cd00082">
    <property type="entry name" value="HisKA"/>
    <property type="match status" value="1"/>
</dbReference>
<gene>
    <name evidence="11" type="ORF">SAMN05444372_10587</name>
</gene>
<dbReference type="Pfam" id="PF00672">
    <property type="entry name" value="HAMP"/>
    <property type="match status" value="1"/>
</dbReference>
<evidence type="ECO:0000313" key="11">
    <source>
        <dbReference type="EMBL" id="SHG36968.1"/>
    </source>
</evidence>
<dbReference type="GO" id="GO:0005886">
    <property type="term" value="C:plasma membrane"/>
    <property type="evidence" value="ECO:0007669"/>
    <property type="project" value="TreeGrafter"/>
</dbReference>
<dbReference type="EC" id="2.7.13.3" evidence="3"/>
<comment type="catalytic activity">
    <reaction evidence="1">
        <text>ATP + protein L-histidine = ADP + protein N-phospho-L-histidine.</text>
        <dbReference type="EC" id="2.7.13.3"/>
    </reaction>
</comment>
<accession>A0A1M5J8R2</accession>
<dbReference type="InterPro" id="IPR004358">
    <property type="entry name" value="Sig_transdc_His_kin-like_C"/>
</dbReference>
<evidence type="ECO:0000313" key="12">
    <source>
        <dbReference type="Proteomes" id="UP000184020"/>
    </source>
</evidence>
<feature type="transmembrane region" description="Helical" evidence="8">
    <location>
        <begin position="164"/>
        <end position="184"/>
    </location>
</feature>
<dbReference type="SMART" id="SM00388">
    <property type="entry name" value="HisKA"/>
    <property type="match status" value="1"/>
</dbReference>
<protein>
    <recommendedName>
        <fullName evidence="3">histidine kinase</fullName>
        <ecNumber evidence="3">2.7.13.3</ecNumber>
    </recommendedName>
</protein>
<reference evidence="12" key="1">
    <citation type="submission" date="2016-11" db="EMBL/GenBank/DDBJ databases">
        <authorList>
            <person name="Varghese N."/>
            <person name="Submissions S."/>
        </authorList>
    </citation>
    <scope>NUCLEOTIDE SEQUENCE [LARGE SCALE GENOMIC DNA]</scope>
    <source>
        <strain evidence="12">DSM 17659</strain>
    </source>
</reference>
<dbReference type="RefSeq" id="WP_073018427.1">
    <property type="nucleotide sequence ID" value="NZ_FQWF01000005.1"/>
</dbReference>
<dbReference type="Pfam" id="PF00512">
    <property type="entry name" value="HisKA"/>
    <property type="match status" value="1"/>
</dbReference>
<dbReference type="SUPFAM" id="SSF158472">
    <property type="entry name" value="HAMP domain-like"/>
    <property type="match status" value="1"/>
</dbReference>
<evidence type="ECO:0000256" key="3">
    <source>
        <dbReference type="ARBA" id="ARBA00012438"/>
    </source>
</evidence>
<dbReference type="GO" id="GO:0016036">
    <property type="term" value="P:cellular response to phosphate starvation"/>
    <property type="evidence" value="ECO:0007669"/>
    <property type="project" value="TreeGrafter"/>
</dbReference>
<dbReference type="InterPro" id="IPR036890">
    <property type="entry name" value="HATPase_C_sf"/>
</dbReference>
<dbReference type="AlphaFoldDB" id="A0A1M5J8R2"/>
<dbReference type="InterPro" id="IPR036097">
    <property type="entry name" value="HisK_dim/P_sf"/>
</dbReference>
<dbReference type="Gene3D" id="3.30.565.10">
    <property type="entry name" value="Histidine kinase-like ATPase, C-terminal domain"/>
    <property type="match status" value="1"/>
</dbReference>
<feature type="domain" description="Histidine kinase" evidence="9">
    <location>
        <begin position="246"/>
        <end position="462"/>
    </location>
</feature>
<dbReference type="GO" id="GO:0004721">
    <property type="term" value="F:phosphoprotein phosphatase activity"/>
    <property type="evidence" value="ECO:0007669"/>
    <property type="project" value="TreeGrafter"/>
</dbReference>
<keyword evidence="12" id="KW-1185">Reference proteome</keyword>
<feature type="transmembrane region" description="Helical" evidence="8">
    <location>
        <begin position="12"/>
        <end position="33"/>
    </location>
</feature>
<sequence length="464" mass="52977">MEQLSFKNRIAFNYIVTTALLIFVVFFIIYSIVKFSVYSHVNTDITSEVKKHIDEIKIEGNTFYLIHREEWKEREHNTLDVNPVFIQFTDSNGKVIEKSPNLKRSSLAFKPDQAENNLFDTKLANSAIRQIQVPIYEKTKIIGYIIIAMSLEDATMVLNNLAEVLIIAFPIILILLFIIARFIAGRFIKPISSIITTSNIITTDNLTSRILLPPNKDELYVLSQTINNLLDRIETAIKREKQFTSDASHELRTPLTVIKGTLEVLIRKPRDHAQYEEKINFCVKEVNRLNHLVDQLLLLARFENQKQTIKTEKVYLNALFLDTIARHSSAIKVKKIGVSNDFSKDFYFETDLYLFSIVINNLISNAVKYSNENGSLTIEIKESNSKIECHIIDSGIGIPQEDLERIYNPFYRSKSSDHPEIKGTGLGLSIVNRLCSLLAIEIVINSQESKGTSVILSLCESQIK</sequence>
<dbReference type="PROSITE" id="PS50109">
    <property type="entry name" value="HIS_KIN"/>
    <property type="match status" value="1"/>
</dbReference>
<dbReference type="FunFam" id="1.10.287.130:FF:000001">
    <property type="entry name" value="Two-component sensor histidine kinase"/>
    <property type="match status" value="1"/>
</dbReference>
<dbReference type="Gene3D" id="1.10.287.130">
    <property type="match status" value="1"/>
</dbReference>
<keyword evidence="8" id="KW-0472">Membrane</keyword>
<dbReference type="STRING" id="229205.SAMN05444372_10587"/>
<keyword evidence="5" id="KW-0808">Transferase</keyword>
<name>A0A1M5J8R2_9FLAO</name>
<dbReference type="PROSITE" id="PS50885">
    <property type="entry name" value="HAMP"/>
    <property type="match status" value="1"/>
</dbReference>
<dbReference type="InterPro" id="IPR050351">
    <property type="entry name" value="BphY/WalK/GraS-like"/>
</dbReference>
<dbReference type="OrthoDB" id="594725at2"/>
<dbReference type="InterPro" id="IPR003661">
    <property type="entry name" value="HisK_dim/P_dom"/>
</dbReference>
<evidence type="ECO:0000256" key="6">
    <source>
        <dbReference type="ARBA" id="ARBA00022777"/>
    </source>
</evidence>
<proteinExistence type="predicted"/>
<dbReference type="InterPro" id="IPR003594">
    <property type="entry name" value="HATPase_dom"/>
</dbReference>
<organism evidence="11 12">
    <name type="scientific">Flavobacterium micromati</name>
    <dbReference type="NCBI Taxonomy" id="229205"/>
    <lineage>
        <taxon>Bacteria</taxon>
        <taxon>Pseudomonadati</taxon>
        <taxon>Bacteroidota</taxon>
        <taxon>Flavobacteriia</taxon>
        <taxon>Flavobacteriales</taxon>
        <taxon>Flavobacteriaceae</taxon>
        <taxon>Flavobacterium</taxon>
    </lineage>
</organism>
<feature type="domain" description="HAMP" evidence="10">
    <location>
        <begin position="185"/>
        <end position="238"/>
    </location>
</feature>
<dbReference type="PRINTS" id="PR00344">
    <property type="entry name" value="BCTRLSENSOR"/>
</dbReference>
<dbReference type="InterPro" id="IPR003660">
    <property type="entry name" value="HAMP_dom"/>
</dbReference>
<evidence type="ECO:0000256" key="8">
    <source>
        <dbReference type="SAM" id="Phobius"/>
    </source>
</evidence>
<dbReference type="EMBL" id="FQWF01000005">
    <property type="protein sequence ID" value="SHG36968.1"/>
    <property type="molecule type" value="Genomic_DNA"/>
</dbReference>
<keyword evidence="4" id="KW-0597">Phosphoprotein</keyword>
<evidence type="ECO:0000256" key="4">
    <source>
        <dbReference type="ARBA" id="ARBA00022553"/>
    </source>
</evidence>
<keyword evidence="8" id="KW-0812">Transmembrane</keyword>
<dbReference type="Pfam" id="PF02518">
    <property type="entry name" value="HATPase_c"/>
    <property type="match status" value="1"/>
</dbReference>
<evidence type="ECO:0000259" key="9">
    <source>
        <dbReference type="PROSITE" id="PS50109"/>
    </source>
</evidence>